<accession>A0A0L0FAR1</accession>
<dbReference type="Proteomes" id="UP000054560">
    <property type="component" value="Unassembled WGS sequence"/>
</dbReference>
<gene>
    <name evidence="1" type="ORF">SARC_13854</name>
</gene>
<sequence>MSANDLIDMRIITHISGLRSMPKSKRLKCKIYSDEMEVYVFKLGWLPKGFQYKKTGVEVRTTAQKWKPPAVPFDTAPCCNS</sequence>
<dbReference type="EMBL" id="KQ245428">
    <property type="protein sequence ID" value="KNC73586.1"/>
    <property type="molecule type" value="Genomic_DNA"/>
</dbReference>
<keyword evidence="2" id="KW-1185">Reference proteome</keyword>
<protein>
    <submittedName>
        <fullName evidence="1">Uncharacterized protein</fullName>
    </submittedName>
</protein>
<evidence type="ECO:0000313" key="1">
    <source>
        <dbReference type="EMBL" id="KNC73586.1"/>
    </source>
</evidence>
<dbReference type="GeneID" id="25914358"/>
<evidence type="ECO:0000313" key="2">
    <source>
        <dbReference type="Proteomes" id="UP000054560"/>
    </source>
</evidence>
<dbReference type="AlphaFoldDB" id="A0A0L0FAR1"/>
<organism evidence="1 2">
    <name type="scientific">Sphaeroforma arctica JP610</name>
    <dbReference type="NCBI Taxonomy" id="667725"/>
    <lineage>
        <taxon>Eukaryota</taxon>
        <taxon>Ichthyosporea</taxon>
        <taxon>Ichthyophonida</taxon>
        <taxon>Sphaeroforma</taxon>
    </lineage>
</organism>
<reference evidence="1 2" key="1">
    <citation type="submission" date="2011-02" db="EMBL/GenBank/DDBJ databases">
        <title>The Genome Sequence of Sphaeroforma arctica JP610.</title>
        <authorList>
            <consortium name="The Broad Institute Genome Sequencing Platform"/>
            <person name="Russ C."/>
            <person name="Cuomo C."/>
            <person name="Young S.K."/>
            <person name="Zeng Q."/>
            <person name="Gargeya S."/>
            <person name="Alvarado L."/>
            <person name="Berlin A."/>
            <person name="Chapman S.B."/>
            <person name="Chen Z."/>
            <person name="Freedman E."/>
            <person name="Gellesch M."/>
            <person name="Goldberg J."/>
            <person name="Griggs A."/>
            <person name="Gujja S."/>
            <person name="Heilman E."/>
            <person name="Heiman D."/>
            <person name="Howarth C."/>
            <person name="Mehta T."/>
            <person name="Neiman D."/>
            <person name="Pearson M."/>
            <person name="Roberts A."/>
            <person name="Saif S."/>
            <person name="Shea T."/>
            <person name="Shenoy N."/>
            <person name="Sisk P."/>
            <person name="Stolte C."/>
            <person name="Sykes S."/>
            <person name="White J."/>
            <person name="Yandava C."/>
            <person name="Burger G."/>
            <person name="Gray M.W."/>
            <person name="Holland P.W.H."/>
            <person name="King N."/>
            <person name="Lang F.B.F."/>
            <person name="Roger A.J."/>
            <person name="Ruiz-Trillo I."/>
            <person name="Haas B."/>
            <person name="Nusbaum C."/>
            <person name="Birren B."/>
        </authorList>
    </citation>
    <scope>NUCLEOTIDE SEQUENCE [LARGE SCALE GENOMIC DNA]</scope>
    <source>
        <strain evidence="1 2">JP610</strain>
    </source>
</reference>
<dbReference type="RefSeq" id="XP_014147488.1">
    <property type="nucleotide sequence ID" value="XM_014292013.1"/>
</dbReference>
<name>A0A0L0FAR1_9EUKA</name>
<proteinExistence type="predicted"/>